<evidence type="ECO:0000313" key="2">
    <source>
        <dbReference type="EMBL" id="HGS86366.1"/>
    </source>
</evidence>
<dbReference type="EMBL" id="DSXR01000027">
    <property type="protein sequence ID" value="HGS86366.1"/>
    <property type="molecule type" value="Genomic_DNA"/>
</dbReference>
<comment type="caution">
    <text evidence="2">The sequence shown here is derived from an EMBL/GenBank/DDBJ whole genome shotgun (WGS) entry which is preliminary data.</text>
</comment>
<organism evidence="2">
    <name type="scientific">Bellilinea caldifistulae</name>
    <dbReference type="NCBI Taxonomy" id="360411"/>
    <lineage>
        <taxon>Bacteria</taxon>
        <taxon>Bacillati</taxon>
        <taxon>Chloroflexota</taxon>
        <taxon>Anaerolineae</taxon>
        <taxon>Anaerolineales</taxon>
        <taxon>Anaerolineaceae</taxon>
        <taxon>Bellilinea</taxon>
    </lineage>
</organism>
<dbReference type="Pfam" id="PF13625">
    <property type="entry name" value="Helicase_C_3"/>
    <property type="match status" value="1"/>
</dbReference>
<feature type="domain" description="Helicase XPB/Ssl2 N-terminal" evidence="1">
    <location>
        <begin position="402"/>
        <end position="506"/>
    </location>
</feature>
<accession>A0A7C4KXV7</accession>
<evidence type="ECO:0000259" key="1">
    <source>
        <dbReference type="Pfam" id="PF13625"/>
    </source>
</evidence>
<proteinExistence type="predicted"/>
<dbReference type="AlphaFoldDB" id="A0A7C4KXV7"/>
<dbReference type="InterPro" id="IPR032830">
    <property type="entry name" value="XPB/Ssl2_N"/>
</dbReference>
<sequence>MPELTHTLQGHDLGFLKMVAGLWGLELTAHDVRSAIPQLIQAMLDRPLLEEIVASLPEGAHRALLDLLAHQGRLPWSAFSRKYGEVRSLGIARRDRERPDLNPISPAEMLWYRALIGKAFLNQPPEPQEFAYIPDDLATLLAVPVEPLPPVLGQAASPQDYDHILPATDRILDDACTLLAALRMEMDESRLVGHLSLPLRNLRALLEAANFVDEQGQPRPEQVRAFLEAERPKALLQLATAWLNSTTCDDLRMLPALIFEGEWRNDPLQTRNRVLNLLRQLPAEVWWDLNAFIAAVKQEQPDFQRPAGDYDSWFIRRASDNQYLRGFECWEEVDGALLHILITAPLHWLGIMDLASRDSSSPPLAFRFSVWAGDLLTGKPPSLANPEDGIIRISSEGILQIERSAPRSLRYQLARFCEWLPPRDEVYVYQITARSLALARQQGLRSVHLIHLLRKTAQPPLPPALLQAIERWEQYGVQVRLQQVLLLRVENPAILAALRKSRVSRHILEEISPSVVVIRRSARNAILAELTRLGYLGVDETEGV</sequence>
<gene>
    <name evidence="2" type="ORF">ENT17_01990</name>
</gene>
<name>A0A7C4KXV7_9CHLR</name>
<reference evidence="2" key="1">
    <citation type="journal article" date="2020" name="mSystems">
        <title>Genome- and Community-Level Interaction Insights into Carbon Utilization and Element Cycling Functions of Hydrothermarchaeota in Hydrothermal Sediment.</title>
        <authorList>
            <person name="Zhou Z."/>
            <person name="Liu Y."/>
            <person name="Xu W."/>
            <person name="Pan J."/>
            <person name="Luo Z.H."/>
            <person name="Li M."/>
        </authorList>
    </citation>
    <scope>NUCLEOTIDE SEQUENCE [LARGE SCALE GENOMIC DNA]</scope>
    <source>
        <strain evidence="2">SpSt-556</strain>
    </source>
</reference>
<protein>
    <recommendedName>
        <fullName evidence="1">Helicase XPB/Ssl2 N-terminal domain-containing protein</fullName>
    </recommendedName>
</protein>